<keyword evidence="10" id="KW-0378">Hydrolase</keyword>
<comment type="subcellular location">
    <subcellularLocation>
        <location evidence="2">Periplasm</location>
    </subcellularLocation>
</comment>
<keyword evidence="8" id="KW-0677">Repeat</keyword>
<dbReference type="GO" id="GO:0004252">
    <property type="term" value="F:serine-type endopeptidase activity"/>
    <property type="evidence" value="ECO:0007669"/>
    <property type="project" value="InterPro"/>
</dbReference>
<dbReference type="InterPro" id="IPR011782">
    <property type="entry name" value="Pept_S1C_Do"/>
</dbReference>
<dbReference type="InterPro" id="IPR009003">
    <property type="entry name" value="Peptidase_S1_PA"/>
</dbReference>
<dbReference type="AlphaFoldDB" id="A0A0N1FL42"/>
<feature type="active site" description="Charge relay system" evidence="14">
    <location>
        <position position="248"/>
    </location>
</feature>
<dbReference type="NCBIfam" id="TIGR02037">
    <property type="entry name" value="degP_htrA_DO"/>
    <property type="match status" value="1"/>
</dbReference>
<evidence type="ECO:0000256" key="10">
    <source>
        <dbReference type="ARBA" id="ARBA00022801"/>
    </source>
</evidence>
<protein>
    <recommendedName>
        <fullName evidence="5">Probable periplasmic serine endoprotease DegP-like</fullName>
        <ecNumber evidence="4">3.4.21.107</ecNumber>
    </recommendedName>
    <alternativeName>
        <fullName evidence="13">Protease Do</fullName>
    </alternativeName>
</protein>
<feature type="region of interest" description="Disordered" evidence="16">
    <location>
        <begin position="103"/>
        <end position="128"/>
    </location>
</feature>
<evidence type="ECO:0000256" key="8">
    <source>
        <dbReference type="ARBA" id="ARBA00022737"/>
    </source>
</evidence>
<keyword evidence="11" id="KW-0720">Serine protease</keyword>
<dbReference type="PATRIC" id="fig|1526658.3.peg.5053"/>
<dbReference type="SUPFAM" id="SSF50494">
    <property type="entry name" value="Trypsin-like serine proteases"/>
    <property type="match status" value="1"/>
</dbReference>
<feature type="domain" description="PDZ" evidence="18">
    <location>
        <begin position="389"/>
        <end position="503"/>
    </location>
</feature>
<dbReference type="InterPro" id="IPR036034">
    <property type="entry name" value="PDZ_sf"/>
</dbReference>
<dbReference type="SMART" id="SM00228">
    <property type="entry name" value="PDZ"/>
    <property type="match status" value="2"/>
</dbReference>
<organism evidence="19 20">
    <name type="scientific">Bosea vaviloviae</name>
    <dbReference type="NCBI Taxonomy" id="1526658"/>
    <lineage>
        <taxon>Bacteria</taxon>
        <taxon>Pseudomonadati</taxon>
        <taxon>Pseudomonadota</taxon>
        <taxon>Alphaproteobacteria</taxon>
        <taxon>Hyphomicrobiales</taxon>
        <taxon>Boseaceae</taxon>
        <taxon>Bosea</taxon>
    </lineage>
</organism>
<dbReference type="EMBL" id="LGSZ01000009">
    <property type="protein sequence ID" value="KPH82919.1"/>
    <property type="molecule type" value="Genomic_DNA"/>
</dbReference>
<keyword evidence="6 19" id="KW-0645">Protease</keyword>
<dbReference type="EC" id="3.4.21.107" evidence="4"/>
<dbReference type="RefSeq" id="WP_054207128.1">
    <property type="nucleotide sequence ID" value="NZ_LGSZ01000009.1"/>
</dbReference>
<feature type="domain" description="PDZ" evidence="18">
    <location>
        <begin position="292"/>
        <end position="383"/>
    </location>
</feature>
<dbReference type="OrthoDB" id="7358927at2"/>
<comment type="similarity">
    <text evidence="3">Belongs to the peptidase S1C family.</text>
</comment>
<evidence type="ECO:0000256" key="16">
    <source>
        <dbReference type="SAM" id="MobiDB-lite"/>
    </source>
</evidence>
<feature type="active site" description="Charge relay system" evidence="14">
    <location>
        <position position="174"/>
    </location>
</feature>
<keyword evidence="7 17" id="KW-0732">Signal</keyword>
<evidence type="ECO:0000313" key="19">
    <source>
        <dbReference type="EMBL" id="KPH82919.1"/>
    </source>
</evidence>
<evidence type="ECO:0000256" key="17">
    <source>
        <dbReference type="SAM" id="SignalP"/>
    </source>
</evidence>
<evidence type="ECO:0000313" key="20">
    <source>
        <dbReference type="Proteomes" id="UP000037822"/>
    </source>
</evidence>
<evidence type="ECO:0000256" key="12">
    <source>
        <dbReference type="ARBA" id="ARBA00023016"/>
    </source>
</evidence>
<name>A0A0N1FL42_9HYPH</name>
<dbReference type="Gene3D" id="2.30.42.10">
    <property type="match status" value="2"/>
</dbReference>
<dbReference type="Proteomes" id="UP000037822">
    <property type="component" value="Unassembled WGS sequence"/>
</dbReference>
<gene>
    <name evidence="19" type="ORF">AE618_00645</name>
</gene>
<reference evidence="19 20" key="1">
    <citation type="submission" date="2015-07" db="EMBL/GenBank/DDBJ databases">
        <title>Whole genome sequencing of Bosea vaviloviae isolated from cave pool.</title>
        <authorList>
            <person name="Tan N.E.H."/>
            <person name="Lee Y.P."/>
            <person name="Gan H.M."/>
            <person name="Barton H."/>
            <person name="Savka M.A."/>
        </authorList>
    </citation>
    <scope>NUCLEOTIDE SEQUENCE [LARGE SCALE GENOMIC DNA]</scope>
    <source>
        <strain evidence="19 20">SD260</strain>
    </source>
</reference>
<comment type="catalytic activity">
    <reaction evidence="1">
        <text>Acts on substrates that are at least partially unfolded. The cleavage site P1 residue is normally between a pair of hydrophobic residues, such as Val-|-Val.</text>
        <dbReference type="EC" id="3.4.21.107"/>
    </reaction>
</comment>
<dbReference type="FunFam" id="2.40.10.120:FF:000007">
    <property type="entry name" value="Periplasmic serine endoprotease DegP-like"/>
    <property type="match status" value="1"/>
</dbReference>
<dbReference type="PANTHER" id="PTHR22939">
    <property type="entry name" value="SERINE PROTEASE FAMILY S1C HTRA-RELATED"/>
    <property type="match status" value="1"/>
</dbReference>
<feature type="chain" id="PRO_5039583375" description="Probable periplasmic serine endoprotease DegP-like" evidence="17">
    <location>
        <begin position="40"/>
        <end position="515"/>
    </location>
</feature>
<evidence type="ECO:0000256" key="7">
    <source>
        <dbReference type="ARBA" id="ARBA00022729"/>
    </source>
</evidence>
<evidence type="ECO:0000256" key="9">
    <source>
        <dbReference type="ARBA" id="ARBA00022764"/>
    </source>
</evidence>
<evidence type="ECO:0000256" key="11">
    <source>
        <dbReference type="ARBA" id="ARBA00022825"/>
    </source>
</evidence>
<dbReference type="GO" id="GO:0006508">
    <property type="term" value="P:proteolysis"/>
    <property type="evidence" value="ECO:0007669"/>
    <property type="project" value="UniProtKB-KW"/>
</dbReference>
<evidence type="ECO:0000256" key="14">
    <source>
        <dbReference type="PIRSR" id="PIRSR611782-1"/>
    </source>
</evidence>
<dbReference type="SUPFAM" id="SSF50156">
    <property type="entry name" value="PDZ domain-like"/>
    <property type="match status" value="2"/>
</dbReference>
<dbReference type="Pfam" id="PF13180">
    <property type="entry name" value="PDZ_2"/>
    <property type="match status" value="1"/>
</dbReference>
<evidence type="ECO:0000256" key="6">
    <source>
        <dbReference type="ARBA" id="ARBA00022670"/>
    </source>
</evidence>
<dbReference type="GO" id="GO:0042597">
    <property type="term" value="C:periplasmic space"/>
    <property type="evidence" value="ECO:0007669"/>
    <property type="project" value="UniProtKB-SubCell"/>
</dbReference>
<feature type="binding site" evidence="15">
    <location>
        <position position="144"/>
    </location>
    <ligand>
        <name>substrate</name>
    </ligand>
</feature>
<feature type="active site" description="Charge relay system" evidence="14">
    <location>
        <position position="144"/>
    </location>
</feature>
<dbReference type="InterPro" id="IPR001940">
    <property type="entry name" value="Peptidase_S1C"/>
</dbReference>
<accession>A0A0N1FL42</accession>
<evidence type="ECO:0000256" key="15">
    <source>
        <dbReference type="PIRSR" id="PIRSR611782-2"/>
    </source>
</evidence>
<keyword evidence="12" id="KW-0346">Stress response</keyword>
<evidence type="ECO:0000256" key="4">
    <source>
        <dbReference type="ARBA" id="ARBA00013035"/>
    </source>
</evidence>
<feature type="binding site" evidence="15">
    <location>
        <begin position="246"/>
        <end position="248"/>
    </location>
    <ligand>
        <name>substrate</name>
    </ligand>
</feature>
<evidence type="ECO:0000256" key="2">
    <source>
        <dbReference type="ARBA" id="ARBA00004418"/>
    </source>
</evidence>
<feature type="signal peptide" evidence="17">
    <location>
        <begin position="1"/>
        <end position="39"/>
    </location>
</feature>
<dbReference type="Gene3D" id="2.40.10.120">
    <property type="match status" value="1"/>
</dbReference>
<dbReference type="CDD" id="cd10839">
    <property type="entry name" value="cpPDZ1_DegP-like"/>
    <property type="match status" value="1"/>
</dbReference>
<evidence type="ECO:0000256" key="1">
    <source>
        <dbReference type="ARBA" id="ARBA00001772"/>
    </source>
</evidence>
<dbReference type="Pfam" id="PF13365">
    <property type="entry name" value="Trypsin_2"/>
    <property type="match status" value="1"/>
</dbReference>
<evidence type="ECO:0000256" key="5">
    <source>
        <dbReference type="ARBA" id="ARBA00013958"/>
    </source>
</evidence>
<dbReference type="PRINTS" id="PR00834">
    <property type="entry name" value="PROTEASES2C"/>
</dbReference>
<dbReference type="InterPro" id="IPR001478">
    <property type="entry name" value="PDZ"/>
</dbReference>
<evidence type="ECO:0000259" key="18">
    <source>
        <dbReference type="PROSITE" id="PS50106"/>
    </source>
</evidence>
<evidence type="ECO:0000256" key="13">
    <source>
        <dbReference type="ARBA" id="ARBA00032850"/>
    </source>
</evidence>
<keyword evidence="9" id="KW-0574">Periplasm</keyword>
<comment type="caution">
    <text evidence="19">The sequence shown here is derived from an EMBL/GenBank/DDBJ whole genome shotgun (WGS) entry which is preliminary data.</text>
</comment>
<keyword evidence="20" id="KW-1185">Reference proteome</keyword>
<sequence length="515" mass="53799">MATKPVSASGTLTSRTRKVALVASVGVLSLLASPILAPAQTAASPVLQGQVSLADLAERVMPAVVNIAAVTTSDTRGRTLPQVPQLGPDTPFGDLFEEFFNRRGQGRPGQGQQGENQAPQQRRSQSAGSGFVIDSSGIVVTNNHVIGDANEITVIFNSGLRLKAEVIGKDAKVDLAVLRVKHDKPLPAVKFGDSDKMRIGDPVMAIGNPFGLGGSVSSGIVSARNRDIQQGPYDTYIQTDAAINKGNSGGPLFNMAGEVIGINTAILSPTGGSVGIGFAVPSSLATNIVDQLKEFGETRRGWLGVRIQTVDDATAEALGLGAARGALVAGVDEKGPGKPAGLDVGDVITKFDGKEVKDSRDLPRIVAATPVGKDVPVTIMRKGKEEVKTVKLGRLEDGEKVQPASARTPAEPAKPAVTTALGLEFSPQTEELRKRYSIKDGVKGVVITKVDPNSNAADKRVQVGELVVEIGQEPVNSPEDVTKRLDALKKEGKKSALLLVSNAQGEVRFVAVSTN</sequence>
<dbReference type="PROSITE" id="PS50106">
    <property type="entry name" value="PDZ"/>
    <property type="match status" value="2"/>
</dbReference>
<feature type="binding site" evidence="15">
    <location>
        <position position="174"/>
    </location>
    <ligand>
        <name>substrate</name>
    </ligand>
</feature>
<evidence type="ECO:0000256" key="3">
    <source>
        <dbReference type="ARBA" id="ARBA00010541"/>
    </source>
</evidence>
<proteinExistence type="inferred from homology"/>
<dbReference type="PANTHER" id="PTHR22939:SF130">
    <property type="entry name" value="PERIPLASMIC SERINE ENDOPROTEASE DEGP-LIKE-RELATED"/>
    <property type="match status" value="1"/>
</dbReference>